<dbReference type="InterPro" id="IPR000608">
    <property type="entry name" value="UBC"/>
</dbReference>
<organism evidence="3">
    <name type="scientific">Eutreptiella gymnastica</name>
    <dbReference type="NCBI Taxonomy" id="73025"/>
    <lineage>
        <taxon>Eukaryota</taxon>
        <taxon>Discoba</taxon>
        <taxon>Euglenozoa</taxon>
        <taxon>Euglenida</taxon>
        <taxon>Spirocuta</taxon>
        <taxon>Euglenophyceae</taxon>
        <taxon>Eutreptiales</taxon>
        <taxon>Eutreptiaceae</taxon>
        <taxon>Eutreptiella</taxon>
    </lineage>
</organism>
<reference evidence="3" key="1">
    <citation type="submission" date="2021-01" db="EMBL/GenBank/DDBJ databases">
        <authorList>
            <person name="Corre E."/>
            <person name="Pelletier E."/>
            <person name="Niang G."/>
            <person name="Scheremetjew M."/>
            <person name="Finn R."/>
            <person name="Kale V."/>
            <person name="Holt S."/>
            <person name="Cochrane G."/>
            <person name="Meng A."/>
            <person name="Brown T."/>
            <person name="Cohen L."/>
        </authorList>
    </citation>
    <scope>NUCLEOTIDE SEQUENCE</scope>
    <source>
        <strain evidence="3">CCMP1594</strain>
    </source>
</reference>
<feature type="compositionally biased region" description="Acidic residues" evidence="1">
    <location>
        <begin position="173"/>
        <end position="183"/>
    </location>
</feature>
<dbReference type="InterPro" id="IPR016135">
    <property type="entry name" value="UBQ-conjugating_enzyme/RWD"/>
</dbReference>
<name>A0A7S4GG70_9EUGL</name>
<dbReference type="Pfam" id="PF00179">
    <property type="entry name" value="UQ_con"/>
    <property type="match status" value="1"/>
</dbReference>
<dbReference type="FunFam" id="3.10.110.10:FF:000109">
    <property type="entry name" value="Ubiquitin-conjugating enzyme E2 J2-like"/>
    <property type="match status" value="1"/>
</dbReference>
<gene>
    <name evidence="3" type="ORF">EGYM00163_LOCUS47470</name>
</gene>
<dbReference type="InterPro" id="IPR050113">
    <property type="entry name" value="Ub_conjugating_enzyme"/>
</dbReference>
<accession>A0A7S4GG70</accession>
<dbReference type="PROSITE" id="PS50127">
    <property type="entry name" value="UBC_2"/>
    <property type="match status" value="1"/>
</dbReference>
<sequence>MVSRNAISRLNKELAAINLDPPPYISVAVDERNIYVWHYLLEGPPDSPYEGGWYHGYLHFPEDYPFSPPEIRMLTPTGRFQTNFPLCLSISSYHPETWNPAWSVGTILTGLLSFMLESIPTYGCIETSDDVKRQYASQSMGYNLREPAFVTHFPDAKAPGQAAAASEAGPETGAEDLDPSDLSDVEEELAMLLG</sequence>
<feature type="region of interest" description="Disordered" evidence="1">
    <location>
        <begin position="157"/>
        <end position="183"/>
    </location>
</feature>
<dbReference type="SUPFAM" id="SSF54495">
    <property type="entry name" value="UBC-like"/>
    <property type="match status" value="1"/>
</dbReference>
<proteinExistence type="predicted"/>
<dbReference type="PANTHER" id="PTHR24067">
    <property type="entry name" value="UBIQUITIN-CONJUGATING ENZYME E2"/>
    <property type="match status" value="1"/>
</dbReference>
<dbReference type="SMART" id="SM00212">
    <property type="entry name" value="UBCc"/>
    <property type="match status" value="1"/>
</dbReference>
<dbReference type="CDD" id="cd23799">
    <property type="entry name" value="UBCc_UBE2J"/>
    <property type="match status" value="1"/>
</dbReference>
<dbReference type="Gene3D" id="3.10.110.10">
    <property type="entry name" value="Ubiquitin Conjugating Enzyme"/>
    <property type="match status" value="1"/>
</dbReference>
<protein>
    <recommendedName>
        <fullName evidence="2">UBC core domain-containing protein</fullName>
    </recommendedName>
</protein>
<evidence type="ECO:0000256" key="1">
    <source>
        <dbReference type="SAM" id="MobiDB-lite"/>
    </source>
</evidence>
<evidence type="ECO:0000259" key="2">
    <source>
        <dbReference type="PROSITE" id="PS50127"/>
    </source>
</evidence>
<feature type="domain" description="UBC core" evidence="2">
    <location>
        <begin position="5"/>
        <end position="155"/>
    </location>
</feature>
<feature type="compositionally biased region" description="Low complexity" evidence="1">
    <location>
        <begin position="157"/>
        <end position="172"/>
    </location>
</feature>
<dbReference type="AlphaFoldDB" id="A0A7S4GG70"/>
<evidence type="ECO:0000313" key="3">
    <source>
        <dbReference type="EMBL" id="CAE0836116.1"/>
    </source>
</evidence>
<dbReference type="EMBL" id="HBJA01137960">
    <property type="protein sequence ID" value="CAE0836116.1"/>
    <property type="molecule type" value="Transcribed_RNA"/>
</dbReference>